<dbReference type="Pfam" id="PF08799">
    <property type="entry name" value="PRP4"/>
    <property type="match status" value="1"/>
</dbReference>
<dbReference type="EMBL" id="CAJPDS010000006">
    <property type="protein sequence ID" value="CAF9907928.1"/>
    <property type="molecule type" value="Genomic_DNA"/>
</dbReference>
<dbReference type="InterPro" id="IPR019775">
    <property type="entry name" value="WD40_repeat_CS"/>
</dbReference>
<dbReference type="PANTHER" id="PTHR19846:SF0">
    <property type="entry name" value="PRE-MRNA PROCESSING FACTOR 4"/>
    <property type="match status" value="1"/>
</dbReference>
<accession>A0A8H3I7L0</accession>
<evidence type="ECO:0000256" key="2">
    <source>
        <dbReference type="ARBA" id="ARBA00022737"/>
    </source>
</evidence>
<dbReference type="GO" id="GO:0046540">
    <property type="term" value="C:U4/U6 x U5 tri-snRNP complex"/>
    <property type="evidence" value="ECO:0007669"/>
    <property type="project" value="TreeGrafter"/>
</dbReference>
<gene>
    <name evidence="6" type="ORF">HETSPECPRED_007939</name>
</gene>
<dbReference type="InterPro" id="IPR001680">
    <property type="entry name" value="WD40_rpt"/>
</dbReference>
<feature type="repeat" description="WD" evidence="3">
    <location>
        <begin position="552"/>
        <end position="591"/>
    </location>
</feature>
<dbReference type="InterPro" id="IPR015943">
    <property type="entry name" value="WD40/YVTN_repeat-like_dom_sf"/>
</dbReference>
<dbReference type="FunFam" id="4.10.280.110:FF:000003">
    <property type="entry name" value="Pre-mRNA splicing factor, variant"/>
    <property type="match status" value="1"/>
</dbReference>
<dbReference type="PRINTS" id="PR00320">
    <property type="entry name" value="GPROTEINBRPT"/>
</dbReference>
<feature type="repeat" description="WD" evidence="3">
    <location>
        <begin position="440"/>
        <end position="481"/>
    </location>
</feature>
<dbReference type="PANTHER" id="PTHR19846">
    <property type="entry name" value="WD40 REPEAT PROTEIN"/>
    <property type="match status" value="1"/>
</dbReference>
<dbReference type="GO" id="GO:0017070">
    <property type="term" value="F:U6 snRNA binding"/>
    <property type="evidence" value="ECO:0007669"/>
    <property type="project" value="TreeGrafter"/>
</dbReference>
<comment type="caution">
    <text evidence="6">The sequence shown here is derived from an EMBL/GenBank/DDBJ whole genome shotgun (WGS) entry which is preliminary data.</text>
</comment>
<feature type="region of interest" description="Disordered" evidence="4">
    <location>
        <begin position="1"/>
        <end position="30"/>
    </location>
</feature>
<keyword evidence="1 3" id="KW-0853">WD repeat</keyword>
<dbReference type="InterPro" id="IPR014906">
    <property type="entry name" value="PRP4-like"/>
</dbReference>
<evidence type="ECO:0000313" key="6">
    <source>
        <dbReference type="EMBL" id="CAF9907928.1"/>
    </source>
</evidence>
<proteinExistence type="predicted"/>
<dbReference type="SUPFAM" id="SSF158230">
    <property type="entry name" value="PRP4-like"/>
    <property type="match status" value="1"/>
</dbReference>
<evidence type="ECO:0000259" key="5">
    <source>
        <dbReference type="SMART" id="SM00500"/>
    </source>
</evidence>
<dbReference type="SMART" id="SM00500">
    <property type="entry name" value="SFM"/>
    <property type="match status" value="1"/>
</dbReference>
<dbReference type="Gene3D" id="2.130.10.10">
    <property type="entry name" value="YVTN repeat-like/Quinoprotein amine dehydrogenase"/>
    <property type="match status" value="3"/>
</dbReference>
<dbReference type="InterPro" id="IPR020472">
    <property type="entry name" value="WD40_PAC1"/>
</dbReference>
<evidence type="ECO:0000256" key="3">
    <source>
        <dbReference type="PROSITE-ProRule" id="PRU00221"/>
    </source>
</evidence>
<dbReference type="AlphaFoldDB" id="A0A8H3I7L0"/>
<dbReference type="InterPro" id="IPR036322">
    <property type="entry name" value="WD40_repeat_dom_sf"/>
</dbReference>
<dbReference type="FunFam" id="2.130.10.10:FF:000698">
    <property type="entry name" value="Putative pre-mRNA splicing factor"/>
    <property type="match status" value="1"/>
</dbReference>
<feature type="repeat" description="WD" evidence="3">
    <location>
        <begin position="356"/>
        <end position="397"/>
    </location>
</feature>
<evidence type="ECO:0000256" key="1">
    <source>
        <dbReference type="ARBA" id="ARBA00022574"/>
    </source>
</evidence>
<feature type="domain" description="Pre-mRNA processing factor 4 (PRP4)-like" evidence="5">
    <location>
        <begin position="134"/>
        <end position="184"/>
    </location>
</feature>
<dbReference type="InterPro" id="IPR036285">
    <property type="entry name" value="PRP4-like_sf"/>
</dbReference>
<sequence>MMHPSRQAYVEEEQEVSHPMPSAPKSLHSNVHVRTPEGRISSAWKKWYQDTCEGRGLMGWLEEIGHGDGRGPGQYTWVSFAEETLRGVSYASFTAIDRDYDLPSSTAGIAPEKASAILNQFQRKRRAAAIAVPTDDGRVRARLREMGEPITLFGEGPGDRRDRLREFLTVQAELEDGSEGDVQMGEVTDNMQQGEQEEEFYTEGLAELLSARKAIARYSLPRAKDRVVSQKFESAIPLRTHIKHRKALKDRLQNFDLFGTQIAGERPVSLVRFSPNGEIIAAGNWGGGVKLLDVPNLDAKKTLRGHTDRVGGISWYPSATLPDSTVSPTSVNLATSGGEGKIHLWSLENDTPLSTLDGHTDRVARIEFHPSGQYLASASSDTTWRLWDVATTTELLLQEGHSREVYALSFNTDGSLLASAGLDSIGRIWDLRTGRTVMILDGHIRAIHGLDWGTDGHRVLSGSADGWIKCWDVRSVKCTNSFGAHRSVVSDLRWFKGTDGPMDEGNAFMAAQKDLRPDQMKPKKAGTFFVSSGFDKDVNIFSADDWAKVKSLSGHSGNVLGCDVSRDGKWIASCGHDRTVKLWGMDDGGGV</sequence>
<dbReference type="Proteomes" id="UP000664521">
    <property type="component" value="Unassembled WGS sequence"/>
</dbReference>
<dbReference type="SUPFAM" id="SSF50978">
    <property type="entry name" value="WD40 repeat-like"/>
    <property type="match status" value="1"/>
</dbReference>
<evidence type="ECO:0000256" key="4">
    <source>
        <dbReference type="SAM" id="MobiDB-lite"/>
    </source>
</evidence>
<dbReference type="GO" id="GO:0000398">
    <property type="term" value="P:mRNA splicing, via spliceosome"/>
    <property type="evidence" value="ECO:0007669"/>
    <property type="project" value="TreeGrafter"/>
</dbReference>
<dbReference type="SMART" id="SM00320">
    <property type="entry name" value="WD40"/>
    <property type="match status" value="7"/>
</dbReference>
<dbReference type="PROSITE" id="PS00678">
    <property type="entry name" value="WD_REPEATS_1"/>
    <property type="match status" value="1"/>
</dbReference>
<dbReference type="PROSITE" id="PS50082">
    <property type="entry name" value="WD_REPEATS_2"/>
    <property type="match status" value="4"/>
</dbReference>
<dbReference type="CDD" id="cd00200">
    <property type="entry name" value="WD40"/>
    <property type="match status" value="1"/>
</dbReference>
<dbReference type="Pfam" id="PF00400">
    <property type="entry name" value="WD40"/>
    <property type="match status" value="5"/>
</dbReference>
<dbReference type="GO" id="GO:0030621">
    <property type="term" value="F:U4 snRNA binding"/>
    <property type="evidence" value="ECO:0007669"/>
    <property type="project" value="TreeGrafter"/>
</dbReference>
<name>A0A8H3I7L0_9LECA</name>
<reference evidence="6" key="1">
    <citation type="submission" date="2021-03" db="EMBL/GenBank/DDBJ databases">
        <authorList>
            <person name="Tagirdzhanova G."/>
        </authorList>
    </citation>
    <scope>NUCLEOTIDE SEQUENCE</scope>
</reference>
<dbReference type="Gene3D" id="4.10.280.110">
    <property type="entry name" value="Pre-mRNA processing factor 4 domain"/>
    <property type="match status" value="1"/>
</dbReference>
<organism evidence="6 7">
    <name type="scientific">Heterodermia speciosa</name>
    <dbReference type="NCBI Taxonomy" id="116794"/>
    <lineage>
        <taxon>Eukaryota</taxon>
        <taxon>Fungi</taxon>
        <taxon>Dikarya</taxon>
        <taxon>Ascomycota</taxon>
        <taxon>Pezizomycotina</taxon>
        <taxon>Lecanoromycetes</taxon>
        <taxon>OSLEUM clade</taxon>
        <taxon>Lecanoromycetidae</taxon>
        <taxon>Caliciales</taxon>
        <taxon>Physciaceae</taxon>
        <taxon>Heterodermia</taxon>
    </lineage>
</organism>
<feature type="repeat" description="WD" evidence="3">
    <location>
        <begin position="398"/>
        <end position="439"/>
    </location>
</feature>
<keyword evidence="2" id="KW-0677">Repeat</keyword>
<evidence type="ECO:0000313" key="7">
    <source>
        <dbReference type="Proteomes" id="UP000664521"/>
    </source>
</evidence>
<keyword evidence="7" id="KW-1185">Reference proteome</keyword>
<dbReference type="OrthoDB" id="540662at2759"/>
<protein>
    <recommendedName>
        <fullName evidence="5">Pre-mRNA processing factor 4 (PRP4)-like domain-containing protein</fullName>
    </recommendedName>
</protein>
<dbReference type="PROSITE" id="PS50294">
    <property type="entry name" value="WD_REPEATS_REGION"/>
    <property type="match status" value="4"/>
</dbReference>